<sequence length="71" mass="8155">MRLTARYFELVIEELPEGRWVCREKMSPHFWMGDTAEECAAEALKSLTPKLRLRADGGDGKDQAMEWNAVL</sequence>
<reference evidence="1" key="1">
    <citation type="submission" date="2020-05" db="EMBL/GenBank/DDBJ databases">
        <authorList>
            <person name="Chiriac C."/>
            <person name="Salcher M."/>
            <person name="Ghai R."/>
            <person name="Kavagutti S V."/>
        </authorList>
    </citation>
    <scope>NUCLEOTIDE SEQUENCE</scope>
</reference>
<name>A0A6J5RCV8_9CAUD</name>
<protein>
    <submittedName>
        <fullName evidence="1">Uncharacterized protein</fullName>
    </submittedName>
</protein>
<proteinExistence type="predicted"/>
<gene>
    <name evidence="1" type="ORF">UFOVP1244_17</name>
</gene>
<evidence type="ECO:0000313" key="1">
    <source>
        <dbReference type="EMBL" id="CAB4192306.1"/>
    </source>
</evidence>
<organism evidence="1">
    <name type="scientific">uncultured Caudovirales phage</name>
    <dbReference type="NCBI Taxonomy" id="2100421"/>
    <lineage>
        <taxon>Viruses</taxon>
        <taxon>Duplodnaviria</taxon>
        <taxon>Heunggongvirae</taxon>
        <taxon>Uroviricota</taxon>
        <taxon>Caudoviricetes</taxon>
        <taxon>Peduoviridae</taxon>
        <taxon>Maltschvirus</taxon>
        <taxon>Maltschvirus maltsch</taxon>
    </lineage>
</organism>
<dbReference type="EMBL" id="LR797181">
    <property type="protein sequence ID" value="CAB4192306.1"/>
    <property type="molecule type" value="Genomic_DNA"/>
</dbReference>
<accession>A0A6J5RCV8</accession>